<reference evidence="7" key="1">
    <citation type="submission" date="2016-11" db="UniProtKB">
        <authorList>
            <consortium name="WormBaseParasite"/>
        </authorList>
    </citation>
    <scope>IDENTIFICATION</scope>
</reference>
<keyword evidence="1" id="KW-0863">Zinc-finger</keyword>
<feature type="compositionally biased region" description="Polar residues" evidence="3">
    <location>
        <begin position="296"/>
        <end position="306"/>
    </location>
</feature>
<sequence length="374" mass="41012">MVKLFVGNLADSVDSFRLRNLFLEYVDAVQECDVLKNYAFVHVVSERDAETVISKLDRYNLEGKEIHIERSTSRLRKEPGMGDKCFTCGKSDHKTPNCPQEMERRMRMGDAKPPMKRERTGSPHDGPPSKITVNLCPPSNTYGYTPSNGSVQGQVQSSNPVDHDPELPRPADPDLQQIYQQYIEARQRYFYYRDRLGKELSLRPAGGASQHTSMQPVGSSVNVAAAPPVNYASAQQTYQPPSGTGYTPGATSHPYGGGSTYYQQQQPQQQAPPQQQQQPYAPSATPAYAASAPSHPYQQAPQQHTYGYQAGGSAPVVQQRAPYYAQSSSASTIAGSNTYAQPSSGSQYGPPVTNLTASSNRQTIGSFPPQPTRR</sequence>
<dbReference type="PROSITE" id="PS50158">
    <property type="entry name" value="ZF_CCHC"/>
    <property type="match status" value="1"/>
</dbReference>
<dbReference type="SMART" id="SM00360">
    <property type="entry name" value="RRM"/>
    <property type="match status" value="1"/>
</dbReference>
<name>A0A1I7YTG4_9BILA</name>
<feature type="compositionally biased region" description="Basic and acidic residues" evidence="3">
    <location>
        <begin position="105"/>
        <end position="122"/>
    </location>
</feature>
<feature type="region of interest" description="Disordered" evidence="3">
    <location>
        <begin position="234"/>
        <end position="310"/>
    </location>
</feature>
<feature type="region of interest" description="Disordered" evidence="3">
    <location>
        <begin position="105"/>
        <end position="172"/>
    </location>
</feature>
<protein>
    <submittedName>
        <fullName evidence="7">RRM domain-containing protein</fullName>
    </submittedName>
</protein>
<evidence type="ECO:0000313" key="6">
    <source>
        <dbReference type="Proteomes" id="UP000095287"/>
    </source>
</evidence>
<dbReference type="Gene3D" id="3.30.70.330">
    <property type="match status" value="1"/>
</dbReference>
<feature type="compositionally biased region" description="Polar residues" evidence="3">
    <location>
        <begin position="235"/>
        <end position="245"/>
    </location>
</feature>
<evidence type="ECO:0000259" key="4">
    <source>
        <dbReference type="PROSITE" id="PS50102"/>
    </source>
</evidence>
<feature type="compositionally biased region" description="Basic and acidic residues" evidence="3">
    <location>
        <begin position="161"/>
        <end position="172"/>
    </location>
</feature>
<keyword evidence="2" id="KW-0694">RNA-binding</keyword>
<feature type="compositionally biased region" description="Low complexity" evidence="3">
    <location>
        <begin position="146"/>
        <end position="160"/>
    </location>
</feature>
<dbReference type="Proteomes" id="UP000095287">
    <property type="component" value="Unplaced"/>
</dbReference>
<dbReference type="InterPro" id="IPR001878">
    <property type="entry name" value="Znf_CCHC"/>
</dbReference>
<keyword evidence="1" id="KW-0862">Zinc</keyword>
<dbReference type="Pfam" id="PF00076">
    <property type="entry name" value="RRM_1"/>
    <property type="match status" value="1"/>
</dbReference>
<dbReference type="SUPFAM" id="SSF54928">
    <property type="entry name" value="RNA-binding domain, RBD"/>
    <property type="match status" value="1"/>
</dbReference>
<dbReference type="InterPro" id="IPR035979">
    <property type="entry name" value="RBD_domain_sf"/>
</dbReference>
<evidence type="ECO:0000256" key="2">
    <source>
        <dbReference type="PROSITE-ProRule" id="PRU00176"/>
    </source>
</evidence>
<evidence type="ECO:0000313" key="7">
    <source>
        <dbReference type="WBParaSite" id="L893_g19545.t1"/>
    </source>
</evidence>
<keyword evidence="6" id="KW-1185">Reference proteome</keyword>
<dbReference type="WBParaSite" id="L893_g19545.t1">
    <property type="protein sequence ID" value="L893_g19545.t1"/>
    <property type="gene ID" value="L893_g19545"/>
</dbReference>
<dbReference type="GO" id="GO:0003723">
    <property type="term" value="F:RNA binding"/>
    <property type="evidence" value="ECO:0007669"/>
    <property type="project" value="UniProtKB-UniRule"/>
</dbReference>
<dbReference type="InterPro" id="IPR050907">
    <property type="entry name" value="SRSF"/>
</dbReference>
<evidence type="ECO:0000256" key="3">
    <source>
        <dbReference type="SAM" id="MobiDB-lite"/>
    </source>
</evidence>
<dbReference type="PANTHER" id="PTHR23147">
    <property type="entry name" value="SERINE/ARGININE RICH SPLICING FACTOR"/>
    <property type="match status" value="1"/>
</dbReference>
<feature type="domain" description="CCHC-type" evidence="5">
    <location>
        <begin position="84"/>
        <end position="100"/>
    </location>
</feature>
<dbReference type="PROSITE" id="PS50102">
    <property type="entry name" value="RRM"/>
    <property type="match status" value="1"/>
</dbReference>
<dbReference type="InterPro" id="IPR000504">
    <property type="entry name" value="RRM_dom"/>
</dbReference>
<proteinExistence type="predicted"/>
<organism evidence="6 7">
    <name type="scientific">Steinernema glaseri</name>
    <dbReference type="NCBI Taxonomy" id="37863"/>
    <lineage>
        <taxon>Eukaryota</taxon>
        <taxon>Metazoa</taxon>
        <taxon>Ecdysozoa</taxon>
        <taxon>Nematoda</taxon>
        <taxon>Chromadorea</taxon>
        <taxon>Rhabditida</taxon>
        <taxon>Tylenchina</taxon>
        <taxon>Panagrolaimomorpha</taxon>
        <taxon>Strongyloidoidea</taxon>
        <taxon>Steinernematidae</taxon>
        <taxon>Steinernema</taxon>
    </lineage>
</organism>
<dbReference type="GO" id="GO:0008270">
    <property type="term" value="F:zinc ion binding"/>
    <property type="evidence" value="ECO:0007669"/>
    <property type="project" value="UniProtKB-KW"/>
</dbReference>
<feature type="region of interest" description="Disordered" evidence="3">
    <location>
        <begin position="323"/>
        <end position="374"/>
    </location>
</feature>
<feature type="compositionally biased region" description="Low complexity" evidence="3">
    <location>
        <begin position="260"/>
        <end position="294"/>
    </location>
</feature>
<dbReference type="InterPro" id="IPR012677">
    <property type="entry name" value="Nucleotide-bd_a/b_plait_sf"/>
</dbReference>
<dbReference type="AlphaFoldDB" id="A0A1I7YTG4"/>
<evidence type="ECO:0000259" key="5">
    <source>
        <dbReference type="PROSITE" id="PS50158"/>
    </source>
</evidence>
<evidence type="ECO:0000256" key="1">
    <source>
        <dbReference type="PROSITE-ProRule" id="PRU00047"/>
    </source>
</evidence>
<keyword evidence="1" id="KW-0479">Metal-binding</keyword>
<accession>A0A1I7YTG4</accession>
<feature type="domain" description="RRM" evidence="4">
    <location>
        <begin position="2"/>
        <end position="73"/>
    </location>
</feature>
<feature type="compositionally biased region" description="Polar residues" evidence="3">
    <location>
        <begin position="325"/>
        <end position="365"/>
    </location>
</feature>